<evidence type="ECO:0000313" key="9">
    <source>
        <dbReference type="EMBL" id="KAK2977811.1"/>
    </source>
</evidence>
<evidence type="ECO:0000256" key="4">
    <source>
        <dbReference type="ARBA" id="ARBA00022729"/>
    </source>
</evidence>
<dbReference type="PANTHER" id="PTHR46204">
    <property type="entry name" value="CHITIN ELICITOR RECEPTOR KINASE 1-RELATED"/>
    <property type="match status" value="1"/>
</dbReference>
<comment type="caution">
    <text evidence="9">The sequence shown here is derived from an EMBL/GenBank/DDBJ whole genome shotgun (WGS) entry which is preliminary data.</text>
</comment>
<dbReference type="AlphaFoldDB" id="A0AA88R9L4"/>
<dbReference type="EMBL" id="JAVXUO010001949">
    <property type="protein sequence ID" value="KAK2977811.1"/>
    <property type="molecule type" value="Genomic_DNA"/>
</dbReference>
<organism evidence="9 10">
    <name type="scientific">Escallonia rubra</name>
    <dbReference type="NCBI Taxonomy" id="112253"/>
    <lineage>
        <taxon>Eukaryota</taxon>
        <taxon>Viridiplantae</taxon>
        <taxon>Streptophyta</taxon>
        <taxon>Embryophyta</taxon>
        <taxon>Tracheophyta</taxon>
        <taxon>Spermatophyta</taxon>
        <taxon>Magnoliopsida</taxon>
        <taxon>eudicotyledons</taxon>
        <taxon>Gunneridae</taxon>
        <taxon>Pentapetalae</taxon>
        <taxon>asterids</taxon>
        <taxon>campanulids</taxon>
        <taxon>Escalloniales</taxon>
        <taxon>Escalloniaceae</taxon>
        <taxon>Escallonia</taxon>
    </lineage>
</organism>
<dbReference type="GO" id="GO:0005886">
    <property type="term" value="C:plasma membrane"/>
    <property type="evidence" value="ECO:0007669"/>
    <property type="project" value="UniProtKB-SubCell"/>
</dbReference>
<dbReference type="FunFam" id="3.30.200.20:FF:000924">
    <property type="entry name" value="Uncharacterized protein"/>
    <property type="match status" value="1"/>
</dbReference>
<dbReference type="InterPro" id="IPR057097">
    <property type="entry name" value="LysM_RLK3/10"/>
</dbReference>
<keyword evidence="4" id="KW-0732">Signal</keyword>
<evidence type="ECO:0000259" key="8">
    <source>
        <dbReference type="PROSITE" id="PS51782"/>
    </source>
</evidence>
<name>A0AA88R9L4_9ASTE</name>
<dbReference type="Gene3D" id="3.30.200.20">
    <property type="entry name" value="Phosphorylase Kinase, domain 1"/>
    <property type="match status" value="1"/>
</dbReference>
<dbReference type="PROSITE" id="PS51782">
    <property type="entry name" value="LYSM"/>
    <property type="match status" value="1"/>
</dbReference>
<evidence type="ECO:0000256" key="3">
    <source>
        <dbReference type="ARBA" id="ARBA00022692"/>
    </source>
</evidence>
<proteinExistence type="predicted"/>
<keyword evidence="2" id="KW-1003">Cell membrane</keyword>
<keyword evidence="6" id="KW-0472">Membrane</keyword>
<dbReference type="InterPro" id="IPR044812">
    <property type="entry name" value="CERK1/LYK3-like"/>
</dbReference>
<protein>
    <recommendedName>
        <fullName evidence="8">LysM domain-containing protein</fullName>
    </recommendedName>
</protein>
<keyword evidence="7" id="KW-1015">Disulfide bond</keyword>
<dbReference type="Proteomes" id="UP001187471">
    <property type="component" value="Unassembled WGS sequence"/>
</dbReference>
<dbReference type="GO" id="GO:0019199">
    <property type="term" value="F:transmembrane receptor protein kinase activity"/>
    <property type="evidence" value="ECO:0007669"/>
    <property type="project" value="InterPro"/>
</dbReference>
<dbReference type="PANTHER" id="PTHR46204:SF2">
    <property type="entry name" value="CHITIN ELICITOR RECEPTOR KINASE 1"/>
    <property type="match status" value="1"/>
</dbReference>
<evidence type="ECO:0000256" key="1">
    <source>
        <dbReference type="ARBA" id="ARBA00004162"/>
    </source>
</evidence>
<sequence>MTFIAAVFEVDANDILRYNPQVPNLDSIQADARINIPFSCNCLAGQFLGHAFLYNVLPGDRYDTIATRFFANLTTEEMLQRFNTYDPTSIPSVNARLNVTVNCSCGDARVSKDYGVFATYPLRQGDSLDSIAAQVDVTADLLRRYNPNANFSAGTGLGMLEDGQEIAVKRLSKYSSQGFDEFRNEVICIAKLQHRNLVKLLGCCIEGEEKMLSLQPIGCNTPTDHDQLNFSAIVWT</sequence>
<keyword evidence="3" id="KW-0812">Transmembrane</keyword>
<evidence type="ECO:0000313" key="10">
    <source>
        <dbReference type="Proteomes" id="UP001187471"/>
    </source>
</evidence>
<keyword evidence="5" id="KW-1133">Transmembrane helix</keyword>
<dbReference type="Pfam" id="PF23577">
    <property type="entry name" value="LysM_RLK"/>
    <property type="match status" value="1"/>
</dbReference>
<reference evidence="9" key="1">
    <citation type="submission" date="2022-12" db="EMBL/GenBank/DDBJ databases">
        <title>Draft genome assemblies for two species of Escallonia (Escalloniales).</title>
        <authorList>
            <person name="Chanderbali A."/>
            <person name="Dervinis C."/>
            <person name="Anghel I."/>
            <person name="Soltis D."/>
            <person name="Soltis P."/>
            <person name="Zapata F."/>
        </authorList>
    </citation>
    <scope>NUCLEOTIDE SEQUENCE</scope>
    <source>
        <strain evidence="9">UCBG92.1500</strain>
        <tissue evidence="9">Leaf</tissue>
    </source>
</reference>
<evidence type="ECO:0000256" key="5">
    <source>
        <dbReference type="ARBA" id="ARBA00022989"/>
    </source>
</evidence>
<dbReference type="InterPro" id="IPR001245">
    <property type="entry name" value="Ser-Thr/Tyr_kinase_cat_dom"/>
</dbReference>
<dbReference type="CDD" id="cd00118">
    <property type="entry name" value="LysM"/>
    <property type="match status" value="1"/>
</dbReference>
<dbReference type="InterPro" id="IPR018392">
    <property type="entry name" value="LysM"/>
</dbReference>
<dbReference type="Pfam" id="PF07714">
    <property type="entry name" value="PK_Tyr_Ser-Thr"/>
    <property type="match status" value="1"/>
</dbReference>
<evidence type="ECO:0000256" key="2">
    <source>
        <dbReference type="ARBA" id="ARBA00022475"/>
    </source>
</evidence>
<evidence type="ECO:0000256" key="7">
    <source>
        <dbReference type="ARBA" id="ARBA00023157"/>
    </source>
</evidence>
<keyword evidence="10" id="KW-1185">Reference proteome</keyword>
<dbReference type="SUPFAM" id="SSF56112">
    <property type="entry name" value="Protein kinase-like (PK-like)"/>
    <property type="match status" value="1"/>
</dbReference>
<gene>
    <name evidence="9" type="ORF">RJ640_006303</name>
</gene>
<comment type="subcellular location">
    <subcellularLocation>
        <location evidence="1">Cell membrane</location>
        <topology evidence="1">Single-pass membrane protein</topology>
    </subcellularLocation>
</comment>
<feature type="domain" description="LysM" evidence="8">
    <location>
        <begin position="118"/>
        <end position="168"/>
    </location>
</feature>
<accession>A0AA88R9L4</accession>
<dbReference type="GO" id="GO:0045087">
    <property type="term" value="P:innate immune response"/>
    <property type="evidence" value="ECO:0007669"/>
    <property type="project" value="InterPro"/>
</dbReference>
<evidence type="ECO:0000256" key="6">
    <source>
        <dbReference type="ARBA" id="ARBA00023136"/>
    </source>
</evidence>
<dbReference type="InterPro" id="IPR011009">
    <property type="entry name" value="Kinase-like_dom_sf"/>
</dbReference>